<keyword evidence="4" id="KW-0804">Transcription</keyword>
<evidence type="ECO:0000256" key="3">
    <source>
        <dbReference type="ARBA" id="ARBA00023082"/>
    </source>
</evidence>
<dbReference type="KEGG" id="arf:AR1Y2_1356"/>
<feature type="domain" description="RNA polymerase sigma-70 region 2" evidence="5">
    <location>
        <begin position="11"/>
        <end position="73"/>
    </location>
</feature>
<dbReference type="InterPro" id="IPR039425">
    <property type="entry name" value="RNA_pol_sigma-70-like"/>
</dbReference>
<dbReference type="InterPro" id="IPR013249">
    <property type="entry name" value="RNA_pol_sigma70_r4_t2"/>
</dbReference>
<keyword evidence="8" id="KW-1185">Reference proteome</keyword>
<organism evidence="7 8">
    <name type="scientific">Anaerostipes rhamnosivorans</name>
    <dbReference type="NCBI Taxonomy" id="1229621"/>
    <lineage>
        <taxon>Bacteria</taxon>
        <taxon>Bacillati</taxon>
        <taxon>Bacillota</taxon>
        <taxon>Clostridia</taxon>
        <taxon>Lachnospirales</taxon>
        <taxon>Lachnospiraceae</taxon>
        <taxon>Anaerostipes</taxon>
    </lineage>
</organism>
<dbReference type="CDD" id="cd06171">
    <property type="entry name" value="Sigma70_r4"/>
    <property type="match status" value="1"/>
</dbReference>
<dbReference type="Gene3D" id="1.10.10.10">
    <property type="entry name" value="Winged helix-like DNA-binding domain superfamily/Winged helix DNA-binding domain"/>
    <property type="match status" value="1"/>
</dbReference>
<evidence type="ECO:0000259" key="5">
    <source>
        <dbReference type="Pfam" id="PF04542"/>
    </source>
</evidence>
<keyword evidence="3" id="KW-0731">Sigma factor</keyword>
<protein>
    <submittedName>
        <fullName evidence="7">RNA polymerase sigma-70 factor, ECF subfamily</fullName>
    </submittedName>
</protein>
<dbReference type="InterPro" id="IPR007627">
    <property type="entry name" value="RNA_pol_sigma70_r2"/>
</dbReference>
<dbReference type="RefSeq" id="WP_137328299.1">
    <property type="nucleotide sequence ID" value="NZ_CP040058.1"/>
</dbReference>
<name>A0A4V1EG46_9FIRM</name>
<proteinExistence type="inferred from homology"/>
<keyword evidence="2" id="KW-0805">Transcription regulation</keyword>
<evidence type="ECO:0000259" key="6">
    <source>
        <dbReference type="Pfam" id="PF08281"/>
    </source>
</evidence>
<dbReference type="Proteomes" id="UP000298653">
    <property type="component" value="Chromosome"/>
</dbReference>
<dbReference type="GO" id="GO:0006352">
    <property type="term" value="P:DNA-templated transcription initiation"/>
    <property type="evidence" value="ECO:0007669"/>
    <property type="project" value="InterPro"/>
</dbReference>
<evidence type="ECO:0000256" key="4">
    <source>
        <dbReference type="ARBA" id="ARBA00023163"/>
    </source>
</evidence>
<evidence type="ECO:0000313" key="8">
    <source>
        <dbReference type="Proteomes" id="UP000298653"/>
    </source>
</evidence>
<dbReference type="SUPFAM" id="SSF88659">
    <property type="entry name" value="Sigma3 and sigma4 domains of RNA polymerase sigma factors"/>
    <property type="match status" value="1"/>
</dbReference>
<dbReference type="Pfam" id="PF04542">
    <property type="entry name" value="Sigma70_r2"/>
    <property type="match status" value="1"/>
</dbReference>
<comment type="similarity">
    <text evidence="1">Belongs to the sigma-70 factor family. ECF subfamily.</text>
</comment>
<evidence type="ECO:0000256" key="2">
    <source>
        <dbReference type="ARBA" id="ARBA00023015"/>
    </source>
</evidence>
<dbReference type="InterPro" id="IPR014284">
    <property type="entry name" value="RNA_pol_sigma-70_dom"/>
</dbReference>
<accession>A0A4V1EG46</accession>
<sequence length="161" mass="19235">MRSEADLTNTIEMYSDMLRKICFMHLKNYSDVEDVFQDVFLKYMQSDISFENEEHKKAWLIRVTVNRCKDVLRNFFRKNAVSIDSVSTEPVFLKERDLDVFDAVAKLPTKFKNVVYLFYYEEYTVPEIALILHKKENTIYTWLGRARNKLKENLGGDFFEE</sequence>
<dbReference type="SUPFAM" id="SSF88946">
    <property type="entry name" value="Sigma2 domain of RNA polymerase sigma factors"/>
    <property type="match status" value="1"/>
</dbReference>
<dbReference type="GO" id="GO:0016987">
    <property type="term" value="F:sigma factor activity"/>
    <property type="evidence" value="ECO:0007669"/>
    <property type="project" value="UniProtKB-KW"/>
</dbReference>
<dbReference type="InterPro" id="IPR013325">
    <property type="entry name" value="RNA_pol_sigma_r2"/>
</dbReference>
<gene>
    <name evidence="7" type="ORF">AR1Y2_1356</name>
</gene>
<dbReference type="NCBIfam" id="TIGR02937">
    <property type="entry name" value="sigma70-ECF"/>
    <property type="match status" value="1"/>
</dbReference>
<dbReference type="InterPro" id="IPR013324">
    <property type="entry name" value="RNA_pol_sigma_r3/r4-like"/>
</dbReference>
<dbReference type="PANTHER" id="PTHR43133:SF51">
    <property type="entry name" value="RNA POLYMERASE SIGMA FACTOR"/>
    <property type="match status" value="1"/>
</dbReference>
<dbReference type="PANTHER" id="PTHR43133">
    <property type="entry name" value="RNA POLYMERASE ECF-TYPE SIGMA FACTO"/>
    <property type="match status" value="1"/>
</dbReference>
<reference evidence="7 8" key="1">
    <citation type="submission" date="2019-05" db="EMBL/GenBank/DDBJ databases">
        <title>Complete genome sequencing of Anaerostipes rhamnosivorans.</title>
        <authorList>
            <person name="Bui T.P.N."/>
            <person name="de Vos W.M."/>
        </authorList>
    </citation>
    <scope>NUCLEOTIDE SEQUENCE [LARGE SCALE GENOMIC DNA]</scope>
    <source>
        <strain evidence="7 8">1y2</strain>
    </source>
</reference>
<feature type="domain" description="RNA polymerase sigma factor 70 region 4 type 2" evidence="6">
    <location>
        <begin position="102"/>
        <end position="150"/>
    </location>
</feature>
<dbReference type="GO" id="GO:0003677">
    <property type="term" value="F:DNA binding"/>
    <property type="evidence" value="ECO:0007669"/>
    <property type="project" value="InterPro"/>
</dbReference>
<evidence type="ECO:0000313" key="7">
    <source>
        <dbReference type="EMBL" id="QCP34810.1"/>
    </source>
</evidence>
<dbReference type="Pfam" id="PF08281">
    <property type="entry name" value="Sigma70_r4_2"/>
    <property type="match status" value="1"/>
</dbReference>
<evidence type="ECO:0000256" key="1">
    <source>
        <dbReference type="ARBA" id="ARBA00010641"/>
    </source>
</evidence>
<dbReference type="AlphaFoldDB" id="A0A4V1EG46"/>
<dbReference type="Gene3D" id="1.10.1740.10">
    <property type="match status" value="1"/>
</dbReference>
<dbReference type="EMBL" id="CP040058">
    <property type="protein sequence ID" value="QCP34810.1"/>
    <property type="molecule type" value="Genomic_DNA"/>
</dbReference>
<dbReference type="OrthoDB" id="9795666at2"/>
<dbReference type="InterPro" id="IPR036388">
    <property type="entry name" value="WH-like_DNA-bd_sf"/>
</dbReference>